<evidence type="ECO:0000256" key="3">
    <source>
        <dbReference type="ARBA" id="ARBA00022614"/>
    </source>
</evidence>
<evidence type="ECO:0000256" key="2">
    <source>
        <dbReference type="ARBA" id="ARBA00022475"/>
    </source>
</evidence>
<dbReference type="PANTHER" id="PTHR45842:SF24">
    <property type="entry name" value="LEUCINE-RICH REPEATS AND IMMUNOGLOBULIN-LIKE DOMAINS 1"/>
    <property type="match status" value="1"/>
</dbReference>
<evidence type="ECO:0000313" key="17">
    <source>
        <dbReference type="Proteomes" id="UP000472265"/>
    </source>
</evidence>
<dbReference type="AlphaFoldDB" id="A0A671UTH8"/>
<dbReference type="Pfam" id="PF01463">
    <property type="entry name" value="LRRCT"/>
    <property type="match status" value="1"/>
</dbReference>
<dbReference type="InterPro" id="IPR001611">
    <property type="entry name" value="Leu-rich_rpt"/>
</dbReference>
<feature type="domain" description="Ig-like" evidence="15">
    <location>
        <begin position="605"/>
        <end position="694"/>
    </location>
</feature>
<keyword evidence="10" id="KW-0325">Glycoprotein</keyword>
<accession>A0A671UTH8</accession>
<dbReference type="SMART" id="SM00013">
    <property type="entry name" value="LRRNT"/>
    <property type="match status" value="1"/>
</dbReference>
<evidence type="ECO:0000256" key="9">
    <source>
        <dbReference type="ARBA" id="ARBA00023157"/>
    </source>
</evidence>
<feature type="signal peptide" evidence="14">
    <location>
        <begin position="1"/>
        <end position="29"/>
    </location>
</feature>
<keyword evidence="5 14" id="KW-0732">Signal</keyword>
<reference evidence="16" key="1">
    <citation type="submission" date="2021-04" db="EMBL/GenBank/DDBJ databases">
        <authorList>
            <consortium name="Wellcome Sanger Institute Data Sharing"/>
        </authorList>
    </citation>
    <scope>NUCLEOTIDE SEQUENCE [LARGE SCALE GENOMIC DNA]</scope>
</reference>
<dbReference type="SUPFAM" id="SSF48726">
    <property type="entry name" value="Immunoglobulin"/>
    <property type="match status" value="3"/>
</dbReference>
<evidence type="ECO:0000256" key="7">
    <source>
        <dbReference type="ARBA" id="ARBA00022989"/>
    </source>
</evidence>
<dbReference type="FunFam" id="3.80.10.10:FF:000040">
    <property type="entry name" value="Leucine rich repeats and immunoglobulin like domains 2"/>
    <property type="match status" value="1"/>
</dbReference>
<keyword evidence="9" id="KW-1015">Disulfide bond</keyword>
<keyword evidence="8 13" id="KW-0472">Membrane</keyword>
<protein>
    <submittedName>
        <fullName evidence="16">Leucine rich repeats and immunoglobulin like domains 1</fullName>
    </submittedName>
</protein>
<keyword evidence="4 13" id="KW-0812">Transmembrane</keyword>
<dbReference type="FunFam" id="3.80.10.10:FF:000023">
    <property type="entry name" value="Leucine rich repeats and immunoglobulin like domains 3"/>
    <property type="match status" value="1"/>
</dbReference>
<feature type="domain" description="Ig-like" evidence="15">
    <location>
        <begin position="699"/>
        <end position="787"/>
    </location>
</feature>
<evidence type="ECO:0000256" key="5">
    <source>
        <dbReference type="ARBA" id="ARBA00022729"/>
    </source>
</evidence>
<dbReference type="SMART" id="SM00082">
    <property type="entry name" value="LRRCT"/>
    <property type="match status" value="1"/>
</dbReference>
<dbReference type="PROSITE" id="PS51450">
    <property type="entry name" value="LRR"/>
    <property type="match status" value="5"/>
</dbReference>
<dbReference type="FunFam" id="2.60.40.10:FF:000150">
    <property type="entry name" value="Leucine rich repeats and immunoglobulin like domains 3"/>
    <property type="match status" value="1"/>
</dbReference>
<dbReference type="InterPro" id="IPR036179">
    <property type="entry name" value="Ig-like_dom_sf"/>
</dbReference>
<dbReference type="InterPro" id="IPR003599">
    <property type="entry name" value="Ig_sub"/>
</dbReference>
<dbReference type="Ensembl" id="ENSSAUT00010018017.1">
    <property type="protein sequence ID" value="ENSSAUP00010017036.1"/>
    <property type="gene ID" value="ENSSAUG00010007230.1"/>
</dbReference>
<dbReference type="InterPro" id="IPR000483">
    <property type="entry name" value="Cys-rich_flank_reg_C"/>
</dbReference>
<dbReference type="GeneTree" id="ENSGT00940000158502"/>
<keyword evidence="11" id="KW-0393">Immunoglobulin domain</keyword>
<gene>
    <name evidence="16" type="primary">LRIG1</name>
    <name evidence="16" type="synonym">lrig1</name>
</gene>
<comment type="subcellular location">
    <subcellularLocation>
        <location evidence="1">Cell membrane</location>
        <topology evidence="1">Single-pass type I membrane protein</topology>
    </subcellularLocation>
</comment>
<dbReference type="RefSeq" id="XP_030276475.1">
    <property type="nucleotide sequence ID" value="XM_030420615.1"/>
</dbReference>
<dbReference type="SMART" id="SM00409">
    <property type="entry name" value="IG"/>
    <property type="match status" value="3"/>
</dbReference>
<dbReference type="Gene3D" id="3.80.10.10">
    <property type="entry name" value="Ribonuclease Inhibitor"/>
    <property type="match status" value="2"/>
</dbReference>
<feature type="compositionally biased region" description="Polar residues" evidence="12">
    <location>
        <begin position="1016"/>
        <end position="1029"/>
    </location>
</feature>
<dbReference type="GO" id="GO:0005886">
    <property type="term" value="C:plasma membrane"/>
    <property type="evidence" value="ECO:0007669"/>
    <property type="project" value="UniProtKB-SubCell"/>
</dbReference>
<dbReference type="Pfam" id="PF07679">
    <property type="entry name" value="I-set"/>
    <property type="match status" value="2"/>
</dbReference>
<dbReference type="InterPro" id="IPR003598">
    <property type="entry name" value="Ig_sub2"/>
</dbReference>
<keyword evidence="6" id="KW-0677">Repeat</keyword>
<evidence type="ECO:0000256" key="6">
    <source>
        <dbReference type="ARBA" id="ARBA00022737"/>
    </source>
</evidence>
<feature type="region of interest" description="Disordered" evidence="12">
    <location>
        <begin position="1016"/>
        <end position="1037"/>
    </location>
</feature>
<dbReference type="CDD" id="cd05763">
    <property type="entry name" value="IgI_LRIG1-like"/>
    <property type="match status" value="1"/>
</dbReference>
<dbReference type="SMART" id="SM00364">
    <property type="entry name" value="LRR_BAC"/>
    <property type="match status" value="3"/>
</dbReference>
<sequence length="1037" mass="113697">MAASLGRFGYVSRCVFYLILSAELLISYGLSSELPCALNCTCDGDSVDCSGLELTATPLDLPVRTVSLNLGHNKLTTISVDAFDNLPNLRELRLDHNELTSIPDLGQAASKIVSLYLHHNKIRSIDGRRTRELVSVETLDLCNNDITELRGHCFPAGLQIRDLYLSNNKISVLELGALDHLGSTLQVLRLSRNRISQIPVRAFQLPRLTQLELNRNRIRQVEGLTFQGLSSLEVLKLQRNSISKLTDGAFWDLAKMKVLHLDYNSLTEVNSGSLYGLTSLQQLFLSNNSIARINADGWKFCQKLRELNLSYNNLTRLDEGSLAVLGDLHTLRLGHNSISHITEGAFRGLKALRNLELDHNDISGTIEDTNGAFSGLDSLNKLTLFGNKIKSVAKKAFSGLETLEHLNLGDNAIRSIQPDAFSKMKNLKTLLIQSDSFLCDCQLHWLPDWLLSRGLQAAVNATCAHPESLKGTSIFQAPSSSFVCDDLPKPQITVQPETTVTVLGSDVRLTCTAASSSSSPMTFAWRKDQELLRQAETENYAHVRAHHQGTSSDVPGAGGGVMEYTTILHLRHVTFAHEGRYQCIITNHFGSTYSSKARLSVNVLPSFVKTPRDSTIRTGHTARLECAAEGHPAPQIAWQKDGGTDFPAARERRMHVMPDDDVFFIMDVKPEDMGVYSCTAKNTAGTVSANATLTVLETPHLAQELEDRSVVVGDTVALQCKALGSPPPRITWLRNDQPLRPSERHHFTPGNQLLVIGAASLEDAGRYTCLMSNTLGTERAHSQLVVKQHRGSCASPVGPSTVTIGIIVIAVVTSIVVTSLVWVCIIYQTRKKSEECSVTNTDETIVPPDVPSYLSSQGTLSERQDVCIRVEAGGGPQPNGHVVDTTGFDGAVVCTDCMENSSSYSKDPDYLTHGYGPAGGMEYQQHSHYHPGEQHDVGLHSTLLCNGTPNGIRKDIEEFPRNHNTLQHDRKVSRTGQTATFSPSQEDSFHKPVKLAGVTTSRLDSDCEPELRQTLLSNGHTLRASQNESGPLRRASD</sequence>
<dbReference type="SMART" id="SM00369">
    <property type="entry name" value="LRR_TYP"/>
    <property type="match status" value="14"/>
</dbReference>
<dbReference type="SUPFAM" id="SSF52058">
    <property type="entry name" value="L domain-like"/>
    <property type="match status" value="2"/>
</dbReference>
<evidence type="ECO:0000256" key="8">
    <source>
        <dbReference type="ARBA" id="ARBA00023136"/>
    </source>
</evidence>
<dbReference type="InParanoid" id="A0A671UTH8"/>
<dbReference type="Pfam" id="PF12799">
    <property type="entry name" value="LRR_4"/>
    <property type="match status" value="1"/>
</dbReference>
<dbReference type="InterPro" id="IPR025875">
    <property type="entry name" value="Leu-rich_rpt_4"/>
</dbReference>
<dbReference type="OMA" id="CTDCMET"/>
<proteinExistence type="predicted"/>
<dbReference type="FunCoup" id="A0A671UTH8">
    <property type="interactions" value="489"/>
</dbReference>
<dbReference type="InterPro" id="IPR007110">
    <property type="entry name" value="Ig-like_dom"/>
</dbReference>
<keyword evidence="2" id="KW-1003">Cell membrane</keyword>
<evidence type="ECO:0000256" key="10">
    <source>
        <dbReference type="ARBA" id="ARBA00023180"/>
    </source>
</evidence>
<dbReference type="PROSITE" id="PS50835">
    <property type="entry name" value="IG_LIKE"/>
    <property type="match status" value="3"/>
</dbReference>
<keyword evidence="17" id="KW-1185">Reference proteome</keyword>
<evidence type="ECO:0000256" key="13">
    <source>
        <dbReference type="SAM" id="Phobius"/>
    </source>
</evidence>
<dbReference type="SMART" id="SM00408">
    <property type="entry name" value="IGc2"/>
    <property type="match status" value="3"/>
</dbReference>
<dbReference type="Gene3D" id="2.60.40.10">
    <property type="entry name" value="Immunoglobulins"/>
    <property type="match status" value="3"/>
</dbReference>
<dbReference type="Proteomes" id="UP000472265">
    <property type="component" value="Chromosome 6"/>
</dbReference>
<evidence type="ECO:0000256" key="12">
    <source>
        <dbReference type="SAM" id="MobiDB-lite"/>
    </source>
</evidence>
<dbReference type="OrthoDB" id="5917255at2759"/>
<evidence type="ECO:0000256" key="14">
    <source>
        <dbReference type="SAM" id="SignalP"/>
    </source>
</evidence>
<reference evidence="16" key="2">
    <citation type="submission" date="2025-08" db="UniProtKB">
        <authorList>
            <consortium name="Ensembl"/>
        </authorList>
    </citation>
    <scope>IDENTIFICATION</scope>
</reference>
<dbReference type="SMART" id="SM00365">
    <property type="entry name" value="LRR_SD22"/>
    <property type="match status" value="6"/>
</dbReference>
<dbReference type="FunFam" id="2.60.40.10:FF:000161">
    <property type="entry name" value="Leucine rich repeats and immunoglobulin like domains 2"/>
    <property type="match status" value="1"/>
</dbReference>
<organism evidence="16 17">
    <name type="scientific">Sparus aurata</name>
    <name type="common">Gilthead sea bream</name>
    <dbReference type="NCBI Taxonomy" id="8175"/>
    <lineage>
        <taxon>Eukaryota</taxon>
        <taxon>Metazoa</taxon>
        <taxon>Chordata</taxon>
        <taxon>Craniata</taxon>
        <taxon>Vertebrata</taxon>
        <taxon>Euteleostomi</taxon>
        <taxon>Actinopterygii</taxon>
        <taxon>Neopterygii</taxon>
        <taxon>Teleostei</taxon>
        <taxon>Neoteleostei</taxon>
        <taxon>Acanthomorphata</taxon>
        <taxon>Eupercaria</taxon>
        <taxon>Spariformes</taxon>
        <taxon>Sparidae</taxon>
        <taxon>Sparus</taxon>
    </lineage>
</organism>
<dbReference type="Pfam" id="PF13855">
    <property type="entry name" value="LRR_8"/>
    <property type="match status" value="5"/>
</dbReference>
<evidence type="ECO:0000259" key="15">
    <source>
        <dbReference type="PROSITE" id="PS50835"/>
    </source>
</evidence>
<feature type="transmembrane region" description="Helical" evidence="13">
    <location>
        <begin position="802"/>
        <end position="827"/>
    </location>
</feature>
<reference evidence="16" key="3">
    <citation type="submission" date="2025-09" db="UniProtKB">
        <authorList>
            <consortium name="Ensembl"/>
        </authorList>
    </citation>
    <scope>IDENTIFICATION</scope>
</reference>
<evidence type="ECO:0000256" key="11">
    <source>
        <dbReference type="ARBA" id="ARBA00023319"/>
    </source>
</evidence>
<feature type="compositionally biased region" description="Polar residues" evidence="12">
    <location>
        <begin position="974"/>
        <end position="986"/>
    </location>
</feature>
<name>A0A671UTH8_SPAAU</name>
<dbReference type="InterPro" id="IPR050467">
    <property type="entry name" value="LRFN"/>
</dbReference>
<dbReference type="InterPro" id="IPR032675">
    <property type="entry name" value="LRR_dom_sf"/>
</dbReference>
<feature type="region of interest" description="Disordered" evidence="12">
    <location>
        <begin position="968"/>
        <end position="989"/>
    </location>
</feature>
<dbReference type="InterPro" id="IPR003591">
    <property type="entry name" value="Leu-rich_rpt_typical-subtyp"/>
</dbReference>
<dbReference type="Pfam" id="PF13927">
    <property type="entry name" value="Ig_3"/>
    <property type="match status" value="1"/>
</dbReference>
<dbReference type="PANTHER" id="PTHR45842">
    <property type="entry name" value="SYNAPTIC ADHESION-LIKE MOLECULE SALM"/>
    <property type="match status" value="1"/>
</dbReference>
<dbReference type="GeneID" id="115583600"/>
<keyword evidence="3" id="KW-0433">Leucine-rich repeat</keyword>
<dbReference type="InterPro" id="IPR000372">
    <property type="entry name" value="LRRNT"/>
</dbReference>
<feature type="domain" description="Ig-like" evidence="15">
    <location>
        <begin position="490"/>
        <end position="600"/>
    </location>
</feature>
<feature type="chain" id="PRO_5025571888" evidence="14">
    <location>
        <begin position="30"/>
        <end position="1037"/>
    </location>
</feature>
<dbReference type="FunFam" id="2.60.40.10:FF:000224">
    <property type="entry name" value="Leucine rich repeats and immunoglobulin like domains 3"/>
    <property type="match status" value="1"/>
</dbReference>
<keyword evidence="7 13" id="KW-1133">Transmembrane helix</keyword>
<evidence type="ECO:0000256" key="1">
    <source>
        <dbReference type="ARBA" id="ARBA00004251"/>
    </source>
</evidence>
<evidence type="ECO:0000256" key="4">
    <source>
        <dbReference type="ARBA" id="ARBA00022692"/>
    </source>
</evidence>
<dbReference type="InterPro" id="IPR013098">
    <property type="entry name" value="Ig_I-set"/>
</dbReference>
<dbReference type="InterPro" id="IPR013783">
    <property type="entry name" value="Ig-like_fold"/>
</dbReference>
<evidence type="ECO:0000313" key="16">
    <source>
        <dbReference type="Ensembl" id="ENSSAUP00010017036.1"/>
    </source>
</evidence>